<dbReference type="EMBL" id="RRCT01000028">
    <property type="protein sequence ID" value="RQW72321.1"/>
    <property type="molecule type" value="Genomic_DNA"/>
</dbReference>
<proteinExistence type="predicted"/>
<sequence length="76" mass="8593">MPNVEVNCAVSNCFFHKEGNLCGAEKIQVDMDYHSKNKATEFASDFEFDMISEHANDSTDTCCKTFKPHKEGGRKK</sequence>
<comment type="caution">
    <text evidence="2">The sequence shown here is derived from an EMBL/GenBank/DDBJ whole genome shotgun (WGS) entry which is preliminary data.</text>
</comment>
<gene>
    <name evidence="2" type="ORF">EBB45_18385</name>
</gene>
<dbReference type="RefSeq" id="WP_124766804.1">
    <property type="nucleotide sequence ID" value="NZ_JAFBDY010000029.1"/>
</dbReference>
<dbReference type="OrthoDB" id="1681234at2"/>
<name>A0A3N9U734_9BACI</name>
<evidence type="ECO:0000313" key="3">
    <source>
        <dbReference type="Proteomes" id="UP000274033"/>
    </source>
</evidence>
<evidence type="ECO:0000259" key="1">
    <source>
        <dbReference type="Pfam" id="PF07561"/>
    </source>
</evidence>
<reference evidence="2 3" key="1">
    <citation type="journal article" date="2013" name="J. Microbiol.">
        <title>Lysinibacillus chungkukjangi sp. nov., isolated from Chungkukjang, Korean fermented soybean food.</title>
        <authorList>
            <person name="Kim S.J."/>
            <person name="Jang Y.H."/>
            <person name="Hamada M."/>
            <person name="Ahn J.H."/>
            <person name="Weon H.Y."/>
            <person name="Suzuki K."/>
            <person name="Whang K.S."/>
            <person name="Kwon S.W."/>
        </authorList>
    </citation>
    <scope>NUCLEOTIDE SEQUENCE [LARGE SCALE GENOMIC DNA]</scope>
    <source>
        <strain evidence="2 3">MCCC 1A12701</strain>
    </source>
</reference>
<organism evidence="2 3">
    <name type="scientific">Lysinibacillus composti</name>
    <dbReference type="NCBI Taxonomy" id="720633"/>
    <lineage>
        <taxon>Bacteria</taxon>
        <taxon>Bacillati</taxon>
        <taxon>Bacillota</taxon>
        <taxon>Bacilli</taxon>
        <taxon>Bacillales</taxon>
        <taxon>Bacillaceae</taxon>
        <taxon>Lysinibacillus</taxon>
    </lineage>
</organism>
<accession>A0A3N9U734</accession>
<protein>
    <submittedName>
        <fullName evidence="2">DUF1540 domain-containing protein</fullName>
    </submittedName>
</protein>
<dbReference type="Proteomes" id="UP000274033">
    <property type="component" value="Unassembled WGS sequence"/>
</dbReference>
<keyword evidence="3" id="KW-1185">Reference proteome</keyword>
<dbReference type="Pfam" id="PF07561">
    <property type="entry name" value="DUF1540"/>
    <property type="match status" value="1"/>
</dbReference>
<dbReference type="InterPro" id="IPR011437">
    <property type="entry name" value="DUF1540"/>
</dbReference>
<dbReference type="AlphaFoldDB" id="A0A3N9U734"/>
<feature type="domain" description="DUF1540" evidence="1">
    <location>
        <begin position="6"/>
        <end position="66"/>
    </location>
</feature>
<evidence type="ECO:0000313" key="2">
    <source>
        <dbReference type="EMBL" id="RQW72321.1"/>
    </source>
</evidence>